<keyword evidence="3" id="KW-1185">Reference proteome</keyword>
<dbReference type="EMBL" id="KB030631">
    <property type="protein sequence ID" value="ELK13081.1"/>
    <property type="molecule type" value="Genomic_DNA"/>
</dbReference>
<organism evidence="2 3">
    <name type="scientific">Pteropus alecto</name>
    <name type="common">Black flying fox</name>
    <dbReference type="NCBI Taxonomy" id="9402"/>
    <lineage>
        <taxon>Eukaryota</taxon>
        <taxon>Metazoa</taxon>
        <taxon>Chordata</taxon>
        <taxon>Craniata</taxon>
        <taxon>Vertebrata</taxon>
        <taxon>Euteleostomi</taxon>
        <taxon>Mammalia</taxon>
        <taxon>Eutheria</taxon>
        <taxon>Laurasiatheria</taxon>
        <taxon>Chiroptera</taxon>
        <taxon>Yinpterochiroptera</taxon>
        <taxon>Pteropodoidea</taxon>
        <taxon>Pteropodidae</taxon>
        <taxon>Pteropodinae</taxon>
        <taxon>Pteropus</taxon>
    </lineage>
</organism>
<evidence type="ECO:0000313" key="2">
    <source>
        <dbReference type="EMBL" id="ELK13081.1"/>
    </source>
</evidence>
<protein>
    <submittedName>
        <fullName evidence="2">Uncharacterized protein</fullName>
    </submittedName>
</protein>
<sequence>MVNHAQENHKEQDTQTSTGYHAVPPYGSRDDYPWWAGAVYPWGLQAQQLRQEAGNQDHCTPCQQPPGDECH</sequence>
<feature type="region of interest" description="Disordered" evidence="1">
    <location>
        <begin position="51"/>
        <end position="71"/>
    </location>
</feature>
<name>L5KQ72_PTEAL</name>
<proteinExistence type="predicted"/>
<dbReference type="AlphaFoldDB" id="L5KQ72"/>
<evidence type="ECO:0000313" key="3">
    <source>
        <dbReference type="Proteomes" id="UP000010552"/>
    </source>
</evidence>
<reference evidence="3" key="1">
    <citation type="journal article" date="2013" name="Science">
        <title>Comparative analysis of bat genomes provides insight into the evolution of flight and immunity.</title>
        <authorList>
            <person name="Zhang G."/>
            <person name="Cowled C."/>
            <person name="Shi Z."/>
            <person name="Huang Z."/>
            <person name="Bishop-Lilly K.A."/>
            <person name="Fang X."/>
            <person name="Wynne J.W."/>
            <person name="Xiong Z."/>
            <person name="Baker M.L."/>
            <person name="Zhao W."/>
            <person name="Tachedjian M."/>
            <person name="Zhu Y."/>
            <person name="Zhou P."/>
            <person name="Jiang X."/>
            <person name="Ng J."/>
            <person name="Yang L."/>
            <person name="Wu L."/>
            <person name="Xiao J."/>
            <person name="Feng Y."/>
            <person name="Chen Y."/>
            <person name="Sun X."/>
            <person name="Zhang Y."/>
            <person name="Marsh G.A."/>
            <person name="Crameri G."/>
            <person name="Broder C.C."/>
            <person name="Frey K.G."/>
            <person name="Wang L.F."/>
            <person name="Wang J."/>
        </authorList>
    </citation>
    <scope>NUCLEOTIDE SEQUENCE [LARGE SCALE GENOMIC DNA]</scope>
</reference>
<feature type="compositionally biased region" description="Basic and acidic residues" evidence="1">
    <location>
        <begin position="1"/>
        <end position="13"/>
    </location>
</feature>
<dbReference type="Proteomes" id="UP000010552">
    <property type="component" value="Unassembled WGS sequence"/>
</dbReference>
<dbReference type="InParanoid" id="L5KQ72"/>
<gene>
    <name evidence="2" type="ORF">PAL_GLEAN10003936</name>
</gene>
<feature type="region of interest" description="Disordered" evidence="1">
    <location>
        <begin position="1"/>
        <end position="27"/>
    </location>
</feature>
<feature type="compositionally biased region" description="Polar residues" evidence="1">
    <location>
        <begin position="51"/>
        <end position="62"/>
    </location>
</feature>
<accession>L5KQ72</accession>
<evidence type="ECO:0000256" key="1">
    <source>
        <dbReference type="SAM" id="MobiDB-lite"/>
    </source>
</evidence>